<dbReference type="InterPro" id="IPR031734">
    <property type="entry name" value="MBF2"/>
</dbReference>
<dbReference type="Proteomes" id="UP001219518">
    <property type="component" value="Unassembled WGS sequence"/>
</dbReference>
<keyword evidence="1" id="KW-0732">Signal</keyword>
<evidence type="ECO:0000313" key="2">
    <source>
        <dbReference type="EMBL" id="KAK3933362.1"/>
    </source>
</evidence>
<comment type="caution">
    <text evidence="2">The sequence shown here is derived from an EMBL/GenBank/DDBJ whole genome shotgun (WGS) entry which is preliminary data.</text>
</comment>
<organism evidence="2 3">
    <name type="scientific">Frankliniella fusca</name>
    <dbReference type="NCBI Taxonomy" id="407009"/>
    <lineage>
        <taxon>Eukaryota</taxon>
        <taxon>Metazoa</taxon>
        <taxon>Ecdysozoa</taxon>
        <taxon>Arthropoda</taxon>
        <taxon>Hexapoda</taxon>
        <taxon>Insecta</taxon>
        <taxon>Pterygota</taxon>
        <taxon>Neoptera</taxon>
        <taxon>Paraneoptera</taxon>
        <taxon>Thysanoptera</taxon>
        <taxon>Terebrantia</taxon>
        <taxon>Thripoidea</taxon>
        <taxon>Thripidae</taxon>
        <taxon>Frankliniella</taxon>
    </lineage>
</organism>
<reference evidence="2" key="1">
    <citation type="submission" date="2021-07" db="EMBL/GenBank/DDBJ databases">
        <authorList>
            <person name="Catto M.A."/>
            <person name="Jacobson A."/>
            <person name="Kennedy G."/>
            <person name="Labadie P."/>
            <person name="Hunt B.G."/>
            <person name="Srinivasan R."/>
        </authorList>
    </citation>
    <scope>NUCLEOTIDE SEQUENCE</scope>
    <source>
        <strain evidence="2">PL_HMW_Pooled</strain>
        <tissue evidence="2">Head</tissue>
    </source>
</reference>
<sequence length="133" mass="14136">MAALVRSSLLLLLAACLALAAADLVVPKVGVALPTAGTNDVIIGNCRSDDRLLMSQTVRKSSKWFKVRTEVVKYPTWGRNGGLISCIQLQALKTANIGSANVQSGGPGQSFVEVKVKSDRGHSVAWNVIIYGR</sequence>
<name>A0AAE1I4N5_9NEOP</name>
<reference evidence="2" key="2">
    <citation type="journal article" date="2023" name="BMC Genomics">
        <title>Pest status, molecular evolution, and epigenetic factors derived from the genome assembly of Frankliniella fusca, a thysanopteran phytovirus vector.</title>
        <authorList>
            <person name="Catto M.A."/>
            <person name="Labadie P.E."/>
            <person name="Jacobson A.L."/>
            <person name="Kennedy G.G."/>
            <person name="Srinivasan R."/>
            <person name="Hunt B.G."/>
        </authorList>
    </citation>
    <scope>NUCLEOTIDE SEQUENCE</scope>
    <source>
        <strain evidence="2">PL_HMW_Pooled</strain>
    </source>
</reference>
<dbReference type="Pfam" id="PF15868">
    <property type="entry name" value="MBF2"/>
    <property type="match status" value="1"/>
</dbReference>
<dbReference type="EMBL" id="JAHWGI010001444">
    <property type="protein sequence ID" value="KAK3933362.1"/>
    <property type="molecule type" value="Genomic_DNA"/>
</dbReference>
<evidence type="ECO:0000256" key="1">
    <source>
        <dbReference type="SAM" id="SignalP"/>
    </source>
</evidence>
<dbReference type="AlphaFoldDB" id="A0AAE1I4N5"/>
<proteinExistence type="predicted"/>
<protein>
    <submittedName>
        <fullName evidence="2">Salivary secreted peptide</fullName>
    </submittedName>
</protein>
<evidence type="ECO:0000313" key="3">
    <source>
        <dbReference type="Proteomes" id="UP001219518"/>
    </source>
</evidence>
<dbReference type="PANTHER" id="PTHR37685:SF1">
    <property type="entry name" value="GEO11136P1-RELATED"/>
    <property type="match status" value="1"/>
</dbReference>
<feature type="chain" id="PRO_5041920420" evidence="1">
    <location>
        <begin position="23"/>
        <end position="133"/>
    </location>
</feature>
<feature type="signal peptide" evidence="1">
    <location>
        <begin position="1"/>
        <end position="22"/>
    </location>
</feature>
<accession>A0AAE1I4N5</accession>
<dbReference type="PANTHER" id="PTHR37685">
    <property type="entry name" value="GEO11136P1-RELATED"/>
    <property type="match status" value="1"/>
</dbReference>
<keyword evidence="3" id="KW-1185">Reference proteome</keyword>
<gene>
    <name evidence="2" type="ORF">KUF71_017950</name>
</gene>